<protein>
    <submittedName>
        <fullName evidence="1">Uncharacterized protein</fullName>
    </submittedName>
</protein>
<accession>A0A517PIG7</accession>
<sequence length="193" mass="21703">MHVGLIATKSSVADFLKVFPRVFPHLEIVDAAGDFPDTDSIWEWKDTHEEFVPSSEWRKDNPGKTVYLLWQDGPWTLLFDPSYLLPSANKELAVLSNEMGQVLSFIIETTGGCAFFSCFENGELRREVIYNDATIQEQGTPLPQEAGIDMSQYYMDETEALWSAWGISPAERLASPLGCQAICVIDHTDYSDL</sequence>
<gene>
    <name evidence="1" type="ORF">HG66A1_09370</name>
</gene>
<keyword evidence="2" id="KW-1185">Reference proteome</keyword>
<organism evidence="1 2">
    <name type="scientific">Gimesia chilikensis</name>
    <dbReference type="NCBI Taxonomy" id="2605989"/>
    <lineage>
        <taxon>Bacteria</taxon>
        <taxon>Pseudomonadati</taxon>
        <taxon>Planctomycetota</taxon>
        <taxon>Planctomycetia</taxon>
        <taxon>Planctomycetales</taxon>
        <taxon>Planctomycetaceae</taxon>
        <taxon>Gimesia</taxon>
    </lineage>
</organism>
<dbReference type="EMBL" id="CP036266">
    <property type="protein sequence ID" value="QDT19173.1"/>
    <property type="molecule type" value="Genomic_DNA"/>
</dbReference>
<name>A0A517PIG7_9PLAN</name>
<evidence type="ECO:0000313" key="2">
    <source>
        <dbReference type="Proteomes" id="UP000320421"/>
    </source>
</evidence>
<dbReference type="Proteomes" id="UP000320421">
    <property type="component" value="Chromosome"/>
</dbReference>
<dbReference type="AlphaFoldDB" id="A0A517PIG7"/>
<evidence type="ECO:0000313" key="1">
    <source>
        <dbReference type="EMBL" id="QDT19173.1"/>
    </source>
</evidence>
<reference evidence="1 2" key="1">
    <citation type="submission" date="2019-02" db="EMBL/GenBank/DDBJ databases">
        <title>Deep-cultivation of Planctomycetes and their phenomic and genomic characterization uncovers novel biology.</title>
        <authorList>
            <person name="Wiegand S."/>
            <person name="Jogler M."/>
            <person name="Boedeker C."/>
            <person name="Pinto D."/>
            <person name="Vollmers J."/>
            <person name="Rivas-Marin E."/>
            <person name="Kohn T."/>
            <person name="Peeters S.H."/>
            <person name="Heuer A."/>
            <person name="Rast P."/>
            <person name="Oberbeckmann S."/>
            <person name="Bunk B."/>
            <person name="Jeske O."/>
            <person name="Meyerdierks A."/>
            <person name="Storesund J.E."/>
            <person name="Kallscheuer N."/>
            <person name="Luecker S."/>
            <person name="Lage O.M."/>
            <person name="Pohl T."/>
            <person name="Merkel B.J."/>
            <person name="Hornburger P."/>
            <person name="Mueller R.-W."/>
            <person name="Bruemmer F."/>
            <person name="Labrenz M."/>
            <person name="Spormann A.M."/>
            <person name="Op den Camp H."/>
            <person name="Overmann J."/>
            <person name="Amann R."/>
            <person name="Jetten M.S.M."/>
            <person name="Mascher T."/>
            <person name="Medema M.H."/>
            <person name="Devos D.P."/>
            <person name="Kaster A.-K."/>
            <person name="Ovreas L."/>
            <person name="Rohde M."/>
            <person name="Galperin M.Y."/>
            <person name="Jogler C."/>
        </authorList>
    </citation>
    <scope>NUCLEOTIDE SEQUENCE [LARGE SCALE GENOMIC DNA]</scope>
    <source>
        <strain evidence="1 2">HG66A1</strain>
    </source>
</reference>
<proteinExistence type="predicted"/>